<feature type="compositionally biased region" description="Basic and acidic residues" evidence="1">
    <location>
        <begin position="14"/>
        <end position="24"/>
    </location>
</feature>
<dbReference type="EMBL" id="BAAAZH010000024">
    <property type="protein sequence ID" value="GAA4123756.1"/>
    <property type="molecule type" value="Genomic_DNA"/>
</dbReference>
<feature type="region of interest" description="Disordered" evidence="1">
    <location>
        <begin position="1"/>
        <end position="30"/>
    </location>
</feature>
<accession>A0ABP7XQX5</accession>
<dbReference type="Proteomes" id="UP001501495">
    <property type="component" value="Unassembled WGS sequence"/>
</dbReference>
<dbReference type="RefSeq" id="WP_344734343.1">
    <property type="nucleotide sequence ID" value="NZ_BAAAZH010000024.1"/>
</dbReference>
<keyword evidence="3" id="KW-1185">Reference proteome</keyword>
<name>A0ABP7XQX5_9ACTN</name>
<gene>
    <name evidence="2" type="ORF">GCM10022215_30760</name>
</gene>
<organism evidence="2 3">
    <name type="scientific">Nocardioides fonticola</name>
    <dbReference type="NCBI Taxonomy" id="450363"/>
    <lineage>
        <taxon>Bacteria</taxon>
        <taxon>Bacillati</taxon>
        <taxon>Actinomycetota</taxon>
        <taxon>Actinomycetes</taxon>
        <taxon>Propionibacteriales</taxon>
        <taxon>Nocardioidaceae</taxon>
        <taxon>Nocardioides</taxon>
    </lineage>
</organism>
<evidence type="ECO:0000313" key="3">
    <source>
        <dbReference type="Proteomes" id="UP001501495"/>
    </source>
</evidence>
<comment type="caution">
    <text evidence="2">The sequence shown here is derived from an EMBL/GenBank/DDBJ whole genome shotgun (WGS) entry which is preliminary data.</text>
</comment>
<evidence type="ECO:0000313" key="2">
    <source>
        <dbReference type="EMBL" id="GAA4123756.1"/>
    </source>
</evidence>
<evidence type="ECO:0000256" key="1">
    <source>
        <dbReference type="SAM" id="MobiDB-lite"/>
    </source>
</evidence>
<reference evidence="3" key="1">
    <citation type="journal article" date="2019" name="Int. J. Syst. Evol. Microbiol.">
        <title>The Global Catalogue of Microorganisms (GCM) 10K type strain sequencing project: providing services to taxonomists for standard genome sequencing and annotation.</title>
        <authorList>
            <consortium name="The Broad Institute Genomics Platform"/>
            <consortium name="The Broad Institute Genome Sequencing Center for Infectious Disease"/>
            <person name="Wu L."/>
            <person name="Ma J."/>
        </authorList>
    </citation>
    <scope>NUCLEOTIDE SEQUENCE [LARGE SCALE GENOMIC DNA]</scope>
    <source>
        <strain evidence="3">JCM 16703</strain>
    </source>
</reference>
<protein>
    <submittedName>
        <fullName evidence="2">Uncharacterized protein</fullName>
    </submittedName>
</protein>
<proteinExistence type="predicted"/>
<sequence length="119" mass="13337">MSGEGQPPSGVPGAHEEQSRDTSVGDRVTPPLRLRALPHTAFPLWDAEEYLGDDADWLHRHLCLSHETYGLLLAWQRGNAEMRGRSAAEREAQERRGRQLLAVLIDELAPLPVVYDFPD</sequence>